<accession>A0A1I6L8S1</accession>
<dbReference type="STRING" id="1166337.SAMN05192580_2452"/>
<dbReference type="OrthoDB" id="5515339at2"/>
<evidence type="ECO:0000313" key="2">
    <source>
        <dbReference type="Proteomes" id="UP000198824"/>
    </source>
</evidence>
<name>A0A1I6L8S1_9SPHN</name>
<proteinExistence type="predicted"/>
<dbReference type="EMBL" id="FOZG01000002">
    <property type="protein sequence ID" value="SFR99879.1"/>
    <property type="molecule type" value="Genomic_DNA"/>
</dbReference>
<reference evidence="1 2" key="1">
    <citation type="submission" date="2016-10" db="EMBL/GenBank/DDBJ databases">
        <authorList>
            <person name="de Groot N.N."/>
        </authorList>
    </citation>
    <scope>NUCLEOTIDE SEQUENCE [LARGE SCALE GENOMIC DNA]</scope>
    <source>
        <strain evidence="1 2">S5-249</strain>
    </source>
</reference>
<evidence type="ECO:0000313" key="1">
    <source>
        <dbReference type="EMBL" id="SFR99879.1"/>
    </source>
</evidence>
<dbReference type="Proteomes" id="UP000198824">
    <property type="component" value="Unassembled WGS sequence"/>
</dbReference>
<protein>
    <submittedName>
        <fullName evidence="1">Uncharacterized protein</fullName>
    </submittedName>
</protein>
<dbReference type="RefSeq" id="WP_093314934.1">
    <property type="nucleotide sequence ID" value="NZ_FOZG01000002.1"/>
</dbReference>
<keyword evidence="2" id="KW-1185">Reference proteome</keyword>
<sequence>MKYTLDTVWQRRGTSWIWDEEARNQVCAADEVWSIRQFLRAAGNWPEDLPSNQNDTLVVAGLDGCLDLLSPSEAEAWLGDAVKGAILSFQAHYESEAALIFWLPSGLGRVKLHPATDSVEWRCAAPHTDSMLAFGRILWGEANEYPQEILLREGAKPAGLFHLRIT</sequence>
<gene>
    <name evidence="1" type="ORF">SAMN05192580_2452</name>
</gene>
<dbReference type="AlphaFoldDB" id="A0A1I6L8S1"/>
<organism evidence="1 2">
    <name type="scientific">Sphingomonas jatrophae</name>
    <dbReference type="NCBI Taxonomy" id="1166337"/>
    <lineage>
        <taxon>Bacteria</taxon>
        <taxon>Pseudomonadati</taxon>
        <taxon>Pseudomonadota</taxon>
        <taxon>Alphaproteobacteria</taxon>
        <taxon>Sphingomonadales</taxon>
        <taxon>Sphingomonadaceae</taxon>
        <taxon>Sphingomonas</taxon>
    </lineage>
</organism>